<dbReference type="Gene3D" id="2.60.40.640">
    <property type="match status" value="1"/>
</dbReference>
<dbReference type="InterPro" id="IPR014752">
    <property type="entry name" value="Arrestin-like_C"/>
</dbReference>
<dbReference type="EMBL" id="JASJQH010008755">
    <property type="protein sequence ID" value="KAK9686876.1"/>
    <property type="molecule type" value="Genomic_DNA"/>
</dbReference>
<dbReference type="Proteomes" id="UP001479436">
    <property type="component" value="Unassembled WGS sequence"/>
</dbReference>
<proteinExistence type="predicted"/>
<dbReference type="Pfam" id="PF02752">
    <property type="entry name" value="Arrestin_C"/>
    <property type="match status" value="1"/>
</dbReference>
<dbReference type="InterPro" id="IPR050357">
    <property type="entry name" value="Arrestin_domain-protein"/>
</dbReference>
<sequence>MPLNILKVKIHVPQETINLFGSPEESNGSVLRGTVLIKAYKNIKIHLLTIKFDGWTVSNGPLGIQTFRKSKKSLTSSQMNLLEPERVPLHVKKGIHSFPFEFAIDGMSLETVRTRYFKTKYFLTAQVKRTVFPTITSTYEVPINRLPLEIPLGEPGFISIQENWESYIKYKIQSNKNTYHVDDFITLNYTFRPLLDTLEVSTIYHYLVEYVTYYKHKTGPSTTKERTILLRTCQLNRRLEGESFVLTRPEYIPSPQPDVDNEHIQVKHKLHMVFVLKCGDVQNSITVTTPIHLINGNESPCHLPTYQESQISGAVYVPPPSYNTLVCN</sequence>
<feature type="domain" description="Arrestin C-terminal-like" evidence="1">
    <location>
        <begin position="164"/>
        <end position="301"/>
    </location>
</feature>
<reference evidence="2 3" key="1">
    <citation type="submission" date="2023-04" db="EMBL/GenBank/DDBJ databases">
        <title>Genome of Basidiobolus ranarum AG-B5.</title>
        <authorList>
            <person name="Stajich J.E."/>
            <person name="Carter-House D."/>
            <person name="Gryganskyi A."/>
        </authorList>
    </citation>
    <scope>NUCLEOTIDE SEQUENCE [LARGE SCALE GENOMIC DNA]</scope>
    <source>
        <strain evidence="2 3">AG-B5</strain>
    </source>
</reference>
<keyword evidence="3" id="KW-1185">Reference proteome</keyword>
<dbReference type="PANTHER" id="PTHR11188">
    <property type="entry name" value="ARRESTIN DOMAIN CONTAINING PROTEIN"/>
    <property type="match status" value="1"/>
</dbReference>
<comment type="caution">
    <text evidence="2">The sequence shown here is derived from an EMBL/GenBank/DDBJ whole genome shotgun (WGS) entry which is preliminary data.</text>
</comment>
<dbReference type="PANTHER" id="PTHR11188:SF17">
    <property type="entry name" value="FI21816P1"/>
    <property type="match status" value="1"/>
</dbReference>
<gene>
    <name evidence="2" type="ORF">K7432_014989</name>
</gene>
<evidence type="ECO:0000313" key="2">
    <source>
        <dbReference type="EMBL" id="KAK9686876.1"/>
    </source>
</evidence>
<evidence type="ECO:0000313" key="3">
    <source>
        <dbReference type="Proteomes" id="UP001479436"/>
    </source>
</evidence>
<name>A0ABR2VNQ5_9FUNG</name>
<dbReference type="SMART" id="SM01017">
    <property type="entry name" value="Arrestin_C"/>
    <property type="match status" value="1"/>
</dbReference>
<dbReference type="InterPro" id="IPR011022">
    <property type="entry name" value="Arrestin_C-like"/>
</dbReference>
<organism evidence="2 3">
    <name type="scientific">Basidiobolus ranarum</name>
    <dbReference type="NCBI Taxonomy" id="34480"/>
    <lineage>
        <taxon>Eukaryota</taxon>
        <taxon>Fungi</taxon>
        <taxon>Fungi incertae sedis</taxon>
        <taxon>Zoopagomycota</taxon>
        <taxon>Entomophthoromycotina</taxon>
        <taxon>Basidiobolomycetes</taxon>
        <taxon>Basidiobolales</taxon>
        <taxon>Basidiobolaceae</taxon>
        <taxon>Basidiobolus</taxon>
    </lineage>
</organism>
<accession>A0ABR2VNQ5</accession>
<protein>
    <recommendedName>
        <fullName evidence="1">Arrestin C-terminal-like domain-containing protein</fullName>
    </recommendedName>
</protein>
<evidence type="ECO:0000259" key="1">
    <source>
        <dbReference type="SMART" id="SM01017"/>
    </source>
</evidence>